<dbReference type="AlphaFoldDB" id="A0A2T8HYT2"/>
<dbReference type="PROSITE" id="PS51257">
    <property type="entry name" value="PROKAR_LIPOPROTEIN"/>
    <property type="match status" value="1"/>
</dbReference>
<sequence length="126" mass="12658">MKILHLPLLMLLAACASGQPARTPAPQDRIAAECALLDQAAAQMGAAGQPADDGLTEGCPGTTATDSRPLSQQSAATRAAVAAALPAGVEAGSRAELVFRRMITRGVPLSMASALTSSEAFAAASR</sequence>
<evidence type="ECO:0000313" key="3">
    <source>
        <dbReference type="EMBL" id="PVH30593.1"/>
    </source>
</evidence>
<accession>A0A2T8HYT2</accession>
<proteinExistence type="predicted"/>
<dbReference type="Proteomes" id="UP000245911">
    <property type="component" value="Unassembled WGS sequence"/>
</dbReference>
<keyword evidence="4" id="KW-1185">Reference proteome</keyword>
<comment type="caution">
    <text evidence="3">The sequence shown here is derived from an EMBL/GenBank/DDBJ whole genome shotgun (WGS) entry which is preliminary data.</text>
</comment>
<protein>
    <recommendedName>
        <fullName evidence="5">Antifreeze protein</fullName>
    </recommendedName>
</protein>
<evidence type="ECO:0000256" key="1">
    <source>
        <dbReference type="SAM" id="MobiDB-lite"/>
    </source>
</evidence>
<feature type="chain" id="PRO_5015539289" description="Antifreeze protein" evidence="2">
    <location>
        <begin position="22"/>
        <end position="126"/>
    </location>
</feature>
<organism evidence="3 4">
    <name type="scientific">Pararhodobacter oceanensis</name>
    <dbReference type="NCBI Taxonomy" id="2172121"/>
    <lineage>
        <taxon>Bacteria</taxon>
        <taxon>Pseudomonadati</taxon>
        <taxon>Pseudomonadota</taxon>
        <taxon>Alphaproteobacteria</taxon>
        <taxon>Rhodobacterales</taxon>
        <taxon>Paracoccaceae</taxon>
        <taxon>Pararhodobacter</taxon>
    </lineage>
</organism>
<name>A0A2T8HYT2_9RHOB</name>
<feature type="signal peptide" evidence="2">
    <location>
        <begin position="1"/>
        <end position="21"/>
    </location>
</feature>
<evidence type="ECO:0000313" key="4">
    <source>
        <dbReference type="Proteomes" id="UP000245911"/>
    </source>
</evidence>
<feature type="region of interest" description="Disordered" evidence="1">
    <location>
        <begin position="46"/>
        <end position="75"/>
    </location>
</feature>
<dbReference type="RefSeq" id="WP_116557014.1">
    <property type="nucleotide sequence ID" value="NZ_QDKM01000001.1"/>
</dbReference>
<reference evidence="3 4" key="1">
    <citation type="submission" date="2018-04" db="EMBL/GenBank/DDBJ databases">
        <title>Pararhodobacter oceanense sp. nov., isolated from marine intertidal sediment.</title>
        <authorList>
            <person name="Wang X.-L."/>
            <person name="Du Z.-J."/>
        </authorList>
    </citation>
    <scope>NUCLEOTIDE SEQUENCE [LARGE SCALE GENOMIC DNA]</scope>
    <source>
        <strain evidence="3 4">AM505</strain>
    </source>
</reference>
<evidence type="ECO:0008006" key="5">
    <source>
        <dbReference type="Google" id="ProtNLM"/>
    </source>
</evidence>
<gene>
    <name evidence="3" type="ORF">DDE20_03465</name>
</gene>
<keyword evidence="2" id="KW-0732">Signal</keyword>
<dbReference type="OrthoDB" id="7873298at2"/>
<feature type="compositionally biased region" description="Polar residues" evidence="1">
    <location>
        <begin position="62"/>
        <end position="74"/>
    </location>
</feature>
<dbReference type="EMBL" id="QDKM01000001">
    <property type="protein sequence ID" value="PVH30593.1"/>
    <property type="molecule type" value="Genomic_DNA"/>
</dbReference>
<evidence type="ECO:0000256" key="2">
    <source>
        <dbReference type="SAM" id="SignalP"/>
    </source>
</evidence>